<reference evidence="8 9" key="1">
    <citation type="submission" date="2014-07" db="EMBL/GenBank/DDBJ databases">
        <authorList>
            <person name="McCorrison J."/>
            <person name="Sanka R."/>
            <person name="Torralba M."/>
            <person name="Gillis M."/>
            <person name="Haft D.H."/>
            <person name="Methe B."/>
            <person name="Sutton G."/>
            <person name="Nelson K.E."/>
        </authorList>
    </citation>
    <scope>NUCLEOTIDE SEQUENCE [LARGE SCALE GENOMIC DNA]</scope>
    <source>
        <strain evidence="8 9">S7-1-13</strain>
    </source>
</reference>
<name>A0A095Z9I3_9FIRM</name>
<comment type="caution">
    <text evidence="8">The sequence shown here is derived from an EMBL/GenBank/DDBJ whole genome shotgun (WGS) entry which is preliminary data.</text>
</comment>
<dbReference type="Pfam" id="PF02417">
    <property type="entry name" value="Chromate_transp"/>
    <property type="match status" value="1"/>
</dbReference>
<evidence type="ECO:0000256" key="4">
    <source>
        <dbReference type="ARBA" id="ARBA00022692"/>
    </source>
</evidence>
<protein>
    <submittedName>
        <fullName evidence="8">Chromate transporter</fullName>
    </submittedName>
</protein>
<keyword evidence="4 7" id="KW-0812">Transmembrane</keyword>
<dbReference type="GO" id="GO:0005886">
    <property type="term" value="C:plasma membrane"/>
    <property type="evidence" value="ECO:0007669"/>
    <property type="project" value="UniProtKB-SubCell"/>
</dbReference>
<evidence type="ECO:0000313" key="9">
    <source>
        <dbReference type="Proteomes" id="UP000029579"/>
    </source>
</evidence>
<comment type="subcellular location">
    <subcellularLocation>
        <location evidence="1">Cell membrane</location>
        <topology evidence="1">Multi-pass membrane protein</topology>
    </subcellularLocation>
</comment>
<dbReference type="OrthoDB" id="9788907at2"/>
<evidence type="ECO:0000256" key="7">
    <source>
        <dbReference type="SAM" id="Phobius"/>
    </source>
</evidence>
<proteinExistence type="inferred from homology"/>
<evidence type="ECO:0000256" key="2">
    <source>
        <dbReference type="ARBA" id="ARBA00005262"/>
    </source>
</evidence>
<keyword evidence="3" id="KW-1003">Cell membrane</keyword>
<accession>A0A095Z9I3</accession>
<dbReference type="RefSeq" id="WP_037326441.1">
    <property type="nucleotide sequence ID" value="NZ_JRMW01000019.1"/>
</dbReference>
<gene>
    <name evidence="8" type="ORF">HMPREF1630_01640</name>
</gene>
<feature type="transmembrane region" description="Helical" evidence="7">
    <location>
        <begin position="168"/>
        <end position="185"/>
    </location>
</feature>
<dbReference type="PANTHER" id="PTHR43663">
    <property type="entry name" value="CHROMATE TRANSPORT PROTEIN-RELATED"/>
    <property type="match status" value="1"/>
</dbReference>
<dbReference type="EMBL" id="JRMW01000019">
    <property type="protein sequence ID" value="KGF05134.1"/>
    <property type="molecule type" value="Genomic_DNA"/>
</dbReference>
<evidence type="ECO:0000256" key="3">
    <source>
        <dbReference type="ARBA" id="ARBA00022475"/>
    </source>
</evidence>
<evidence type="ECO:0000313" key="8">
    <source>
        <dbReference type="EMBL" id="KGF05134.1"/>
    </source>
</evidence>
<dbReference type="InterPro" id="IPR052518">
    <property type="entry name" value="CHR_Transporter"/>
</dbReference>
<organism evidence="8 9">
    <name type="scientific">Anaerococcus lactolyticus S7-1-13</name>
    <dbReference type="NCBI Taxonomy" id="1284686"/>
    <lineage>
        <taxon>Bacteria</taxon>
        <taxon>Bacillati</taxon>
        <taxon>Bacillota</taxon>
        <taxon>Tissierellia</taxon>
        <taxon>Tissierellales</taxon>
        <taxon>Peptoniphilaceae</taxon>
        <taxon>Anaerococcus</taxon>
    </lineage>
</organism>
<feature type="transmembrane region" description="Helical" evidence="7">
    <location>
        <begin position="143"/>
        <end position="163"/>
    </location>
</feature>
<dbReference type="eggNOG" id="COG2059">
    <property type="taxonomic scope" value="Bacteria"/>
</dbReference>
<feature type="transmembrane region" description="Helical" evidence="7">
    <location>
        <begin position="74"/>
        <end position="98"/>
    </location>
</feature>
<keyword evidence="5 7" id="KW-1133">Transmembrane helix</keyword>
<dbReference type="PANTHER" id="PTHR43663:SF1">
    <property type="entry name" value="CHROMATE TRANSPORTER"/>
    <property type="match status" value="1"/>
</dbReference>
<evidence type="ECO:0000256" key="1">
    <source>
        <dbReference type="ARBA" id="ARBA00004651"/>
    </source>
</evidence>
<comment type="similarity">
    <text evidence="2">Belongs to the chromate ion transporter (CHR) (TC 2.A.51) family.</text>
</comment>
<evidence type="ECO:0000256" key="6">
    <source>
        <dbReference type="ARBA" id="ARBA00023136"/>
    </source>
</evidence>
<dbReference type="AlphaFoldDB" id="A0A095Z9I3"/>
<dbReference type="GO" id="GO:0015109">
    <property type="term" value="F:chromate transmembrane transporter activity"/>
    <property type="evidence" value="ECO:0007669"/>
    <property type="project" value="InterPro"/>
</dbReference>
<feature type="transmembrane region" description="Helical" evidence="7">
    <location>
        <begin position="110"/>
        <end position="131"/>
    </location>
</feature>
<evidence type="ECO:0000256" key="5">
    <source>
        <dbReference type="ARBA" id="ARBA00022989"/>
    </source>
</evidence>
<dbReference type="InterPro" id="IPR003370">
    <property type="entry name" value="Chromate_transpt"/>
</dbReference>
<keyword evidence="6 7" id="KW-0472">Membrane</keyword>
<dbReference type="Proteomes" id="UP000029579">
    <property type="component" value="Unassembled WGS sequence"/>
</dbReference>
<sequence length="186" mass="19637">MLRMMWEFFKAGLFAVGGGMATIPFLQAIGEKYGYFTSEELLDMIAVSESTPGAIGINMATYAGIKAHGPLGGILATLALVTGPIIIILIIARMILAFKNSKIVKDAFSTLRPATAGLILGAMSTVLVLTLVDTNAFAQTGNFMSLLRPIPLGLFAAFTLILFKFKNLSPLWIIVAGAGIGIVLGL</sequence>